<feature type="signal peptide" evidence="1">
    <location>
        <begin position="1"/>
        <end position="21"/>
    </location>
</feature>
<dbReference type="AlphaFoldDB" id="A0A1J6WJ28"/>
<evidence type="ECO:0000313" key="4">
    <source>
        <dbReference type="Proteomes" id="UP000182062"/>
    </source>
</evidence>
<dbReference type="OrthoDB" id="2679563at2"/>
<protein>
    <recommendedName>
        <fullName evidence="2">YtkA-like domain-containing protein</fullName>
    </recommendedName>
</protein>
<organism evidence="3 4">
    <name type="scientific">Rossellomorea aquimaris</name>
    <dbReference type="NCBI Taxonomy" id="189382"/>
    <lineage>
        <taxon>Bacteria</taxon>
        <taxon>Bacillati</taxon>
        <taxon>Bacillota</taxon>
        <taxon>Bacilli</taxon>
        <taxon>Bacillales</taxon>
        <taxon>Bacillaceae</taxon>
        <taxon>Rossellomorea</taxon>
    </lineage>
</organism>
<feature type="chain" id="PRO_5038873286" description="YtkA-like domain-containing protein" evidence="1">
    <location>
        <begin position="22"/>
        <end position="159"/>
    </location>
</feature>
<name>A0A1J6WJ28_9BACI</name>
<accession>A0A1J6WJ28</accession>
<dbReference type="Gene3D" id="2.60.40.3760">
    <property type="match status" value="1"/>
</dbReference>
<evidence type="ECO:0000259" key="2">
    <source>
        <dbReference type="Pfam" id="PF13115"/>
    </source>
</evidence>
<dbReference type="RefSeq" id="WP_071617524.1">
    <property type="nucleotide sequence ID" value="NZ_MINN01000074.1"/>
</dbReference>
<evidence type="ECO:0000256" key="1">
    <source>
        <dbReference type="SAM" id="SignalP"/>
    </source>
</evidence>
<keyword evidence="1" id="KW-0732">Signal</keyword>
<dbReference type="EMBL" id="MINN01000074">
    <property type="protein sequence ID" value="OIU71856.1"/>
    <property type="molecule type" value="Genomic_DNA"/>
</dbReference>
<dbReference type="PROSITE" id="PS51257">
    <property type="entry name" value="PROKAR_LIPOPROTEIN"/>
    <property type="match status" value="1"/>
</dbReference>
<reference evidence="3 4" key="1">
    <citation type="submission" date="2016-09" db="EMBL/GenBank/DDBJ databases">
        <title>Bacillus aquimaris SAMM genome sequence reveals colonization and biosurfactant production capacities.</title>
        <authorList>
            <person name="Waghmode S.R."/>
            <person name="Suryavanshi M.V."/>
        </authorList>
    </citation>
    <scope>NUCLEOTIDE SEQUENCE [LARGE SCALE GENOMIC DNA]</scope>
    <source>
        <strain evidence="3 4">SAMM</strain>
    </source>
</reference>
<dbReference type="InterPro" id="IPR032693">
    <property type="entry name" value="YtkA-like_dom"/>
</dbReference>
<comment type="caution">
    <text evidence="3">The sequence shown here is derived from an EMBL/GenBank/DDBJ whole genome shotgun (WGS) entry which is preliminary data.</text>
</comment>
<dbReference type="Proteomes" id="UP000182062">
    <property type="component" value="Unassembled WGS sequence"/>
</dbReference>
<dbReference type="Pfam" id="PF13115">
    <property type="entry name" value="YtkA"/>
    <property type="match status" value="1"/>
</dbReference>
<feature type="domain" description="YtkA-like" evidence="2">
    <location>
        <begin position="36"/>
        <end position="117"/>
    </location>
</feature>
<keyword evidence="4" id="KW-1185">Reference proteome</keyword>
<gene>
    <name evidence="3" type="ORF">BHE18_04175</name>
</gene>
<sequence>MRKSIMLIIMLVMMLFLSACSQNDNEVKSVKEDKLPQQVEAAIKAPEEVPLNEETVLEVKVTQGKEAVDDAEEVKFEVWKGSNKDDSKMFEGEYVKEGTYKIKTSFNEDGIYYVQTHVTARDMHVMPIRHILAGDVPEEELKALEESLDHDLDEDGHQH</sequence>
<proteinExistence type="predicted"/>
<evidence type="ECO:0000313" key="3">
    <source>
        <dbReference type="EMBL" id="OIU71856.1"/>
    </source>
</evidence>